<keyword evidence="1" id="KW-1133">Transmembrane helix</keyword>
<accession>A0A8J2L1L9</accession>
<protein>
    <submittedName>
        <fullName evidence="2">Uncharacterized protein</fullName>
    </submittedName>
</protein>
<keyword evidence="1" id="KW-0472">Membrane</keyword>
<feature type="transmembrane region" description="Helical" evidence="1">
    <location>
        <begin position="60"/>
        <end position="81"/>
    </location>
</feature>
<sequence length="321" mass="37380">MLLENKKTISAYFDFTLEVMTNLYIYVSHYAHWFQRAWIEDLVVAVQTTKLRRFNSLQPWQAKLCALGMSVCTLLLTLNWVRTLLGVSFNSLEEFLIGGEANARTIFWFSDNAQVVPVAAVVANISRFYNSVYHHMIMNSFLPTAMFMIYWISKDFFNGINQGGVPVADSLVLYEEYKFIIAKGNNYYSGYLMYYMTSIIAFHGVHLFDSLNYNDLFWKITMYTYYLYTWLNLWLPTKVIIHSKKMKRYLALNGNYLKMDQRKLKIMLNDMIPWVPRKGIKAGKDLVVSSQVAASLISSVWSYSMIVSVAKYIANLRSQFN</sequence>
<feature type="transmembrane region" description="Helical" evidence="1">
    <location>
        <begin position="220"/>
        <end position="241"/>
    </location>
</feature>
<feature type="transmembrane region" description="Helical" evidence="1">
    <location>
        <begin position="132"/>
        <end position="152"/>
    </location>
</feature>
<dbReference type="Proteomes" id="UP000708208">
    <property type="component" value="Unassembled WGS sequence"/>
</dbReference>
<evidence type="ECO:0000313" key="2">
    <source>
        <dbReference type="EMBL" id="CAG7823758.1"/>
    </source>
</evidence>
<feature type="transmembrane region" description="Helical" evidence="1">
    <location>
        <begin position="188"/>
        <end position="208"/>
    </location>
</feature>
<evidence type="ECO:0000256" key="1">
    <source>
        <dbReference type="SAM" id="Phobius"/>
    </source>
</evidence>
<gene>
    <name evidence="2" type="ORF">AFUS01_LOCUS33955</name>
</gene>
<dbReference type="AlphaFoldDB" id="A0A8J2L1L9"/>
<dbReference type="EMBL" id="CAJVCH010530482">
    <property type="protein sequence ID" value="CAG7823758.1"/>
    <property type="molecule type" value="Genomic_DNA"/>
</dbReference>
<reference evidence="2" key="1">
    <citation type="submission" date="2021-06" db="EMBL/GenBank/DDBJ databases">
        <authorList>
            <person name="Hodson N. C."/>
            <person name="Mongue J. A."/>
            <person name="Jaron S. K."/>
        </authorList>
    </citation>
    <scope>NUCLEOTIDE SEQUENCE</scope>
</reference>
<comment type="caution">
    <text evidence="2">The sequence shown here is derived from an EMBL/GenBank/DDBJ whole genome shotgun (WGS) entry which is preliminary data.</text>
</comment>
<proteinExistence type="predicted"/>
<organism evidence="2 3">
    <name type="scientific">Allacma fusca</name>
    <dbReference type="NCBI Taxonomy" id="39272"/>
    <lineage>
        <taxon>Eukaryota</taxon>
        <taxon>Metazoa</taxon>
        <taxon>Ecdysozoa</taxon>
        <taxon>Arthropoda</taxon>
        <taxon>Hexapoda</taxon>
        <taxon>Collembola</taxon>
        <taxon>Symphypleona</taxon>
        <taxon>Sminthuridae</taxon>
        <taxon>Allacma</taxon>
    </lineage>
</organism>
<keyword evidence="1" id="KW-0812">Transmembrane</keyword>
<keyword evidence="3" id="KW-1185">Reference proteome</keyword>
<evidence type="ECO:0000313" key="3">
    <source>
        <dbReference type="Proteomes" id="UP000708208"/>
    </source>
</evidence>
<name>A0A8J2L1L9_9HEXA</name>